<sequence>MDLAPRTPPSSASSPRPGGGGAWPDDAAGGESPAEAADGGQRDAPPPRVMTPTPVEGVRGGPGVGALAAGGSDGRDGGDGNGGRGGDAGAGSGGGAGDGGAGVAGRGSGSGGLLSAFSNLMAVLDGPPTAPMSAGAVSGRDVSGGGSGGRGGGEAPLPSSFFIPDAGAPGLTAVDVMGIDTEAFVAGIPFQSPPPRVWAAQAGPGGAAGSGPVSSLAGVSAGADSGGSALVGDGTSPRRRQRSPPPHPLPPPAVVPTGGGGLPPPPPPSPGDAGRDASGGLFFSFASLLATTASAALEVLTREDAPPSAGGSDDEGVGGGGGHSPDGGGPRGVLLPGPVDSGGGGHPPPRRRRSRAAALAALLNAPDVDLSALRAAAWPGLACAPRAGVWKLLLGYAPCNAARRRTALGRKRGEYRAAVEQHCGWGDAGRGGGVEGGKSSPKRRGGSGSGGGAGSQPGSHAGRATSGELASGGRVGAGGGTSSPPATGIEDEDASTRRQVAVDVPRTCPGLPLFHVDAVAAAMERVLYVWAVRHPACGYVQGMNDLVTPFFAVFLAEHATPDAGEGTDTRRRRRQRGRGDSGDGGSGFRGDGGRSPPQPDCDGGGHGLANGVAAGDARAGERPARRGSEEGETDGMEGSHPTDGNGDDGSGRGRGGASSGREDGDDAAATGNSYDDSEDDDVEEEGAGGGGGVSLATLLSWSHLDASRLRPGAVAIAEADAYWCFAALLGSIQDHFTFAQPGIQVRVHYLSQLVHRVDRELADHLTAHGLDYMAFAFRWFNCLLMRELPFPLLVRLWDTCLAEVDGFSVFLVYVCAALLVRFRGELLDRDFQGMVMFLQALPTGEWDGRDLDMLLGQAYMWHTIFGASPGRIHRT</sequence>
<dbReference type="EMBL" id="CM020619">
    <property type="protein sequence ID" value="KAK1865531.1"/>
    <property type="molecule type" value="Genomic_DNA"/>
</dbReference>
<name>A0ACC3C5G8_PYRYE</name>
<proteinExistence type="predicted"/>
<organism evidence="1 2">
    <name type="scientific">Pyropia yezoensis</name>
    <name type="common">Susabi-nori</name>
    <name type="synonym">Porphyra yezoensis</name>
    <dbReference type="NCBI Taxonomy" id="2788"/>
    <lineage>
        <taxon>Eukaryota</taxon>
        <taxon>Rhodophyta</taxon>
        <taxon>Bangiophyceae</taxon>
        <taxon>Bangiales</taxon>
        <taxon>Bangiaceae</taxon>
        <taxon>Pyropia</taxon>
    </lineage>
</organism>
<accession>A0ACC3C5G8</accession>
<evidence type="ECO:0000313" key="1">
    <source>
        <dbReference type="EMBL" id="KAK1865531.1"/>
    </source>
</evidence>
<evidence type="ECO:0000313" key="2">
    <source>
        <dbReference type="Proteomes" id="UP000798662"/>
    </source>
</evidence>
<reference evidence="1" key="1">
    <citation type="submission" date="2019-11" db="EMBL/GenBank/DDBJ databases">
        <title>Nori genome reveals adaptations in red seaweeds to the harsh intertidal environment.</title>
        <authorList>
            <person name="Wang D."/>
            <person name="Mao Y."/>
        </authorList>
    </citation>
    <scope>NUCLEOTIDE SEQUENCE</scope>
    <source>
        <tissue evidence="1">Gametophyte</tissue>
    </source>
</reference>
<gene>
    <name evidence="1" type="ORF">I4F81_008061</name>
</gene>
<protein>
    <submittedName>
        <fullName evidence="1">Uncharacterized protein</fullName>
    </submittedName>
</protein>
<comment type="caution">
    <text evidence="1">The sequence shown here is derived from an EMBL/GenBank/DDBJ whole genome shotgun (WGS) entry which is preliminary data.</text>
</comment>
<keyword evidence="2" id="KW-1185">Reference proteome</keyword>
<dbReference type="Proteomes" id="UP000798662">
    <property type="component" value="Chromosome 2"/>
</dbReference>